<dbReference type="GO" id="GO:0032991">
    <property type="term" value="C:protein-containing complex"/>
    <property type="evidence" value="ECO:0007669"/>
    <property type="project" value="Ensembl"/>
</dbReference>
<dbReference type="PANTHER" id="PTHR46221:SF2">
    <property type="entry name" value="FERM AND PDZ DOMAIN-CONTAINING PROTEIN 1"/>
    <property type="match status" value="1"/>
</dbReference>
<dbReference type="Gene3D" id="3.10.20.90">
    <property type="entry name" value="Phosphatidylinositol 3-kinase Catalytic Subunit, Chain A, domain 1"/>
    <property type="match status" value="1"/>
</dbReference>
<dbReference type="InterPro" id="IPR011993">
    <property type="entry name" value="PH-like_dom_sf"/>
</dbReference>
<dbReference type="SMART" id="SM00295">
    <property type="entry name" value="B41"/>
    <property type="match status" value="1"/>
</dbReference>
<reference evidence="3" key="2">
    <citation type="submission" date="2025-09" db="UniProtKB">
        <authorList>
            <consortium name="Ensembl"/>
        </authorList>
    </citation>
    <scope>IDENTIFICATION</scope>
</reference>
<feature type="region of interest" description="Disordered" evidence="1">
    <location>
        <begin position="722"/>
        <end position="756"/>
    </location>
</feature>
<feature type="region of interest" description="Disordered" evidence="1">
    <location>
        <begin position="1037"/>
        <end position="1059"/>
    </location>
</feature>
<evidence type="ECO:0000256" key="1">
    <source>
        <dbReference type="SAM" id="MobiDB-lite"/>
    </source>
</evidence>
<dbReference type="Pfam" id="PF00373">
    <property type="entry name" value="FERM_M"/>
    <property type="match status" value="1"/>
</dbReference>
<dbReference type="FunFam" id="2.30.29.30:FF:000066">
    <property type="entry name" value="FERM and PDZ domain-containing protein 4"/>
    <property type="match status" value="1"/>
</dbReference>
<dbReference type="InterPro" id="IPR019748">
    <property type="entry name" value="FERM_central"/>
</dbReference>
<dbReference type="PROSITE" id="PS50057">
    <property type="entry name" value="FERM_3"/>
    <property type="match status" value="1"/>
</dbReference>
<accession>A0A8D0CBG7</accession>
<dbReference type="GO" id="GO:0090150">
    <property type="term" value="P:establishment of protein localization to membrane"/>
    <property type="evidence" value="ECO:0007669"/>
    <property type="project" value="Ensembl"/>
</dbReference>
<dbReference type="PANTHER" id="PTHR46221">
    <property type="entry name" value="FERM AND PDZ DOMAIN-CONTAINING PROTEIN FAMILY MEMBER"/>
    <property type="match status" value="1"/>
</dbReference>
<sequence length="1494" mass="167751">EEEEESSLFFLILETRKAHRIEQMVAKWLRRSRDNSISRTASMTDKTSDGISQPASHVKLTVDVQKDTLLGHYGFEVSQNLPLLITSVAAVKVFGLFFSQGAPKSSFLTAEKRARLKTNPAKVRFAEEVVVNGHTQGSSLLCMPNVLKVYLENGQTKAFKFDTNTTVKDIILTLKEKLSIRNIDYFALVLEEQYNVLKMYLLHEDELIEEVSAKYCLFTYASLSLLTWLGQFQSCSDVLQERFAVEMKCSVALRLAALHIQERMIICAQPQKVSLKYIEKDWGIENFISPTLLRNMKGKDIKKAISFHMKRNQLLLDPRQKHFLSAAQVRLCYLQILGDLKLYGGKIFNATLMLQDRESSIVLLVGAKYGISQVVNNKLNIITMLAEFANISRLELTEESEKVSMVKIYLQDLKLLILLLESNSAKDLSCLINGYYRMFVDSSNTIFVWGTRKHQTHRPSMEEGYESRTCSDSEESSELDLSLDHFSDIHSPKNSRIGPLLEKEREQKELEEEKNHAEDKGNNFCNGYDNMNDSLSEASDSASVENQGLKISGSSDSMDALEEDDLETCSTSRPGIFHLCTPTLQGLTSNDKAALVTNREKGSQVTKECFFSFLLPLHSSNPVLALPNADLQKESEMNAPTVESKVPEKNIMEYYRLCANISPASSGEKTTQSDSLEGNLNGPGEDDRICESVTHSLILAPPPGFADTSSDDEFYDAAERVTPTRTHGGGSARNPSGESLSVQEFSSSEVLSHSGMGENFLSKQSKRMRHRPENYLKKPNSLRKRRSFLQTYYTSQVTFPPVPSHSVENAARLVALSFRDPNSDSDLLEAKQTVSLPRNAAPSSCLTEMESEMLQIKSANSIMCPGSAVPLQDTQKSKENPDFTHSSFTDWSLIYSRLPSRQSTGLSMPEVSLQLDGLSATCEQKADFTEMGSEVQEHCVESTGHLTVQLFENTMETTHTVPKTEASYLRIEKTDTTTKSSQYMNSHQGKQLCYTPSSNQDYLPTEKVEKHQLYMCSPCKREDDLILCQSNETSELQKNSSSLQLPEDKKGQGVPNTTDLLSNSDNISETMGSLFLSACCSIVDQSKTFQQTDDKHEIIIGQSNPNLIKFLLNDEILNQGSAMATSENIHVSPKHGDHKPKARLKEKYSYSLDFKPLSPPAVPSGENMDQRKADHSDVLDYFSLDIVRKPTGPREKTSALNKTFFCSDSAAEVDEAPLSPNSMNSSAVFNTKETFSFKHKKDKCDCQLMYRSCFCGLDNEAEVEHTNPIAWSSSEEPLTMPPLIKTPPALLNPTEVTQVRNYVNGNSKDCKNHVWLPESPLKALSYLKDRMHALPFNFCHLLENVIELQEILKQLWGSRVNHSLDKCSAHFSENKNILYTKSQRLMSSCQKVIKIQGPSSETQNAVQETFQNLLELTEVCFQFTNCGLCIRRHKYLVVNLKDVVCSYCQFVHAAKQACEKGYPSFSVRFLVCQYTALTATIFCLMQQFRASSCI</sequence>
<organism evidence="3 4">
    <name type="scientific">Salvator merianae</name>
    <name type="common">Argentine black and white tegu</name>
    <name type="synonym">Tupinambis merianae</name>
    <dbReference type="NCBI Taxonomy" id="96440"/>
    <lineage>
        <taxon>Eukaryota</taxon>
        <taxon>Metazoa</taxon>
        <taxon>Chordata</taxon>
        <taxon>Craniata</taxon>
        <taxon>Vertebrata</taxon>
        <taxon>Euteleostomi</taxon>
        <taxon>Lepidosauria</taxon>
        <taxon>Squamata</taxon>
        <taxon>Bifurcata</taxon>
        <taxon>Unidentata</taxon>
        <taxon>Episquamata</taxon>
        <taxon>Laterata</taxon>
        <taxon>Teiioidea</taxon>
        <taxon>Teiidae</taxon>
        <taxon>Salvator</taxon>
    </lineage>
</organism>
<dbReference type="Ensembl" id="ENSSMRT00000020112.1">
    <property type="protein sequence ID" value="ENSSMRP00000017176.1"/>
    <property type="gene ID" value="ENSSMRG00000013381.1"/>
</dbReference>
<dbReference type="InterPro" id="IPR000299">
    <property type="entry name" value="FERM_domain"/>
</dbReference>
<dbReference type="Gene3D" id="2.30.29.30">
    <property type="entry name" value="Pleckstrin-homology domain (PH domain)/Phosphotyrosine-binding domain (PTB)"/>
    <property type="match status" value="1"/>
</dbReference>
<dbReference type="SUPFAM" id="SSF47031">
    <property type="entry name" value="Second domain of FERM"/>
    <property type="match status" value="1"/>
</dbReference>
<keyword evidence="4" id="KW-1185">Reference proteome</keyword>
<dbReference type="GeneTree" id="ENSGT00950000183035"/>
<protein>
    <submittedName>
        <fullName evidence="3">FERM and PDZ domain containing 1</fullName>
    </submittedName>
</protein>
<dbReference type="Pfam" id="PF21477">
    <property type="entry name" value="FERM_C_FAK1"/>
    <property type="match status" value="1"/>
</dbReference>
<dbReference type="Proteomes" id="UP000694421">
    <property type="component" value="Unplaced"/>
</dbReference>
<dbReference type="OMA" id="ESMDDVC"/>
<dbReference type="InterPro" id="IPR019749">
    <property type="entry name" value="Band_41_domain"/>
</dbReference>
<dbReference type="Pfam" id="PF21989">
    <property type="entry name" value="RA_2"/>
    <property type="match status" value="1"/>
</dbReference>
<dbReference type="InterPro" id="IPR029071">
    <property type="entry name" value="Ubiquitin-like_domsf"/>
</dbReference>
<dbReference type="InterPro" id="IPR035963">
    <property type="entry name" value="FERM_2"/>
</dbReference>
<dbReference type="GO" id="GO:0005938">
    <property type="term" value="C:cell cortex"/>
    <property type="evidence" value="ECO:0007669"/>
    <property type="project" value="Ensembl"/>
</dbReference>
<feature type="region of interest" description="Disordered" evidence="1">
    <location>
        <begin position="665"/>
        <end position="688"/>
    </location>
</feature>
<evidence type="ECO:0000259" key="2">
    <source>
        <dbReference type="PROSITE" id="PS50057"/>
    </source>
</evidence>
<dbReference type="GO" id="GO:0005886">
    <property type="term" value="C:plasma membrane"/>
    <property type="evidence" value="ECO:0007669"/>
    <property type="project" value="Ensembl"/>
</dbReference>
<evidence type="ECO:0000313" key="4">
    <source>
        <dbReference type="Proteomes" id="UP000694421"/>
    </source>
</evidence>
<dbReference type="GO" id="GO:0008277">
    <property type="term" value="P:regulation of G protein-coupled receptor signaling pathway"/>
    <property type="evidence" value="ECO:0007669"/>
    <property type="project" value="Ensembl"/>
</dbReference>
<evidence type="ECO:0000313" key="3">
    <source>
        <dbReference type="Ensembl" id="ENSSMRP00000017176.1"/>
    </source>
</evidence>
<dbReference type="InterPro" id="IPR014352">
    <property type="entry name" value="FERM/acyl-CoA-bd_prot_sf"/>
</dbReference>
<proteinExistence type="predicted"/>
<dbReference type="SUPFAM" id="SSF50729">
    <property type="entry name" value="PH domain-like"/>
    <property type="match status" value="1"/>
</dbReference>
<feature type="domain" description="FERM" evidence="2">
    <location>
        <begin position="145"/>
        <end position="443"/>
    </location>
</feature>
<reference evidence="3" key="1">
    <citation type="submission" date="2025-08" db="UniProtKB">
        <authorList>
            <consortium name="Ensembl"/>
        </authorList>
    </citation>
    <scope>IDENTIFICATION</scope>
</reference>
<feature type="compositionally biased region" description="Polar residues" evidence="1">
    <location>
        <begin position="665"/>
        <end position="678"/>
    </location>
</feature>
<dbReference type="SUPFAM" id="SSF54236">
    <property type="entry name" value="Ubiquitin-like"/>
    <property type="match status" value="1"/>
</dbReference>
<feature type="compositionally biased region" description="Polar residues" evidence="1">
    <location>
        <begin position="733"/>
        <end position="751"/>
    </location>
</feature>
<dbReference type="Gene3D" id="1.20.80.10">
    <property type="match status" value="1"/>
</dbReference>
<dbReference type="InterPro" id="IPR049385">
    <property type="entry name" value="FAK1-like_FERM_C"/>
</dbReference>
<name>A0A8D0CBG7_SALMN</name>